<keyword evidence="3 6" id="KW-0479">Metal-binding</keyword>
<dbReference type="InterPro" id="IPR036909">
    <property type="entry name" value="Cyt_c-like_dom_sf"/>
</dbReference>
<dbReference type="PROSITE" id="PS51257">
    <property type="entry name" value="PROKAR_LIPOPROTEIN"/>
    <property type="match status" value="1"/>
</dbReference>
<feature type="chain" id="PRO_5045541868" evidence="7">
    <location>
        <begin position="31"/>
        <end position="410"/>
    </location>
</feature>
<gene>
    <name evidence="9" type="ORF">EBB06_13775</name>
</gene>
<dbReference type="InterPro" id="IPR008168">
    <property type="entry name" value="Cyt_C_IC"/>
</dbReference>
<dbReference type="PANTHER" id="PTHR35008">
    <property type="entry name" value="BLL4482 PROTEIN-RELATED"/>
    <property type="match status" value="1"/>
</dbReference>
<dbReference type="PRINTS" id="PR00605">
    <property type="entry name" value="CYTCHROMECIC"/>
</dbReference>
<keyword evidence="5 6" id="KW-0408">Iron</keyword>
<evidence type="ECO:0000256" key="7">
    <source>
        <dbReference type="SAM" id="SignalP"/>
    </source>
</evidence>
<dbReference type="Gene3D" id="1.10.760.10">
    <property type="entry name" value="Cytochrome c-like domain"/>
    <property type="match status" value="2"/>
</dbReference>
<feature type="signal peptide" evidence="7">
    <location>
        <begin position="1"/>
        <end position="30"/>
    </location>
</feature>
<evidence type="ECO:0000313" key="10">
    <source>
        <dbReference type="Proteomes" id="UP000290682"/>
    </source>
</evidence>
<keyword evidence="2 6" id="KW-0349">Heme</keyword>
<sequence>MHKLLRLALAGLLGAALVGCGASSQGSANAKAPASADEIKRGQYLARAGDCAACHTAKDGAPFAGGYPLHTPFGTIHGTNITPDKEHGIGGWSSDDFYLAMTEGVTPDHRLYPAMPYTSYRAMKREDSDAIYAYLMAQKPVAQPNLENGLSFPFNIRAGLWFWQALFVEDEQPDVSAGSSASWQRGRYVSNVLGHCAECHTPRKFSGQMDFSRQLQGNTLDRIGAPDITPEGLAERGWTPKDLETFFATGLAPQGSAYGEMYPVVHLSTQHLSQSDLTAMSTYLMGDKPPAPRPVKPVAADAAELQTGLRVYTAVCAGCHGGQGEGKPHVAVAMKGNSTVRLADPRNLIVATLDGIEEQRFPGLENMQAMPGFASTLSDDEVAKLANFLRASWGGQPADVSPEQVKALRR</sequence>
<feature type="domain" description="Cytochrome c" evidence="8">
    <location>
        <begin position="37"/>
        <end position="139"/>
    </location>
</feature>
<dbReference type="PANTHER" id="PTHR35008:SF4">
    <property type="entry name" value="BLL4482 PROTEIN"/>
    <property type="match status" value="1"/>
</dbReference>
<dbReference type="InterPro" id="IPR009056">
    <property type="entry name" value="Cyt_c-like_dom"/>
</dbReference>
<reference evidence="9 10" key="1">
    <citation type="submission" date="2018-10" db="EMBL/GenBank/DDBJ databases">
        <title>Draft genome of Fastidiocella sp. strain 375T, a bacterium isolated from a karstic cave dripping water.</title>
        <authorList>
            <person name="Coelho C."/>
            <person name="Verissimo A."/>
            <person name="Tiago I."/>
        </authorList>
    </citation>
    <scope>NUCLEOTIDE SEQUENCE [LARGE SCALE GENOMIC DNA]</scope>
    <source>
        <strain evidence="9 10">CAVE-375</strain>
    </source>
</reference>
<accession>A0ABY0F9M5</accession>
<dbReference type="InterPro" id="IPR014353">
    <property type="entry name" value="Membr-bd_ADH_cyt_c"/>
</dbReference>
<evidence type="ECO:0000259" key="8">
    <source>
        <dbReference type="PROSITE" id="PS51007"/>
    </source>
</evidence>
<evidence type="ECO:0000256" key="6">
    <source>
        <dbReference type="PROSITE-ProRule" id="PRU00433"/>
    </source>
</evidence>
<dbReference type="SUPFAM" id="SSF46626">
    <property type="entry name" value="Cytochrome c"/>
    <property type="match status" value="3"/>
</dbReference>
<evidence type="ECO:0000256" key="1">
    <source>
        <dbReference type="ARBA" id="ARBA00022448"/>
    </source>
</evidence>
<keyword evidence="4" id="KW-0249">Electron transport</keyword>
<dbReference type="RefSeq" id="WP_129213729.1">
    <property type="nucleotide sequence ID" value="NZ_REGR01000015.1"/>
</dbReference>
<feature type="domain" description="Cytochrome c" evidence="8">
    <location>
        <begin position="303"/>
        <end position="393"/>
    </location>
</feature>
<evidence type="ECO:0000256" key="2">
    <source>
        <dbReference type="ARBA" id="ARBA00022617"/>
    </source>
</evidence>
<evidence type="ECO:0000256" key="5">
    <source>
        <dbReference type="ARBA" id="ARBA00023004"/>
    </source>
</evidence>
<dbReference type="Proteomes" id="UP000290682">
    <property type="component" value="Unassembled WGS sequence"/>
</dbReference>
<proteinExistence type="predicted"/>
<keyword evidence="1" id="KW-0813">Transport</keyword>
<dbReference type="EMBL" id="REGR01000015">
    <property type="protein sequence ID" value="RXZ42113.1"/>
    <property type="molecule type" value="Genomic_DNA"/>
</dbReference>
<evidence type="ECO:0000313" key="9">
    <source>
        <dbReference type="EMBL" id="RXZ42113.1"/>
    </source>
</evidence>
<comment type="caution">
    <text evidence="9">The sequence shown here is derived from an EMBL/GenBank/DDBJ whole genome shotgun (WGS) entry which is preliminary data.</text>
</comment>
<keyword evidence="7" id="KW-0732">Signal</keyword>
<dbReference type="InterPro" id="IPR051459">
    <property type="entry name" value="Cytochrome_c-type_DH"/>
</dbReference>
<name>A0ABY0F9M5_9NEIS</name>
<feature type="domain" description="Cytochrome c" evidence="8">
    <location>
        <begin position="173"/>
        <end position="288"/>
    </location>
</feature>
<organism evidence="9 10">
    <name type="scientific">Crenobacter cavernae</name>
    <dbReference type="NCBI Taxonomy" id="2290923"/>
    <lineage>
        <taxon>Bacteria</taxon>
        <taxon>Pseudomonadati</taxon>
        <taxon>Pseudomonadota</taxon>
        <taxon>Betaproteobacteria</taxon>
        <taxon>Neisseriales</taxon>
        <taxon>Neisseriaceae</taxon>
        <taxon>Crenobacter</taxon>
    </lineage>
</organism>
<dbReference type="PIRSF" id="PIRSF000018">
    <property type="entry name" value="Mb_ADH_cyt_c"/>
    <property type="match status" value="1"/>
</dbReference>
<keyword evidence="10" id="KW-1185">Reference proteome</keyword>
<evidence type="ECO:0000256" key="3">
    <source>
        <dbReference type="ARBA" id="ARBA00022723"/>
    </source>
</evidence>
<protein>
    <submittedName>
        <fullName evidence="9">Cytochrome c</fullName>
    </submittedName>
</protein>
<dbReference type="Pfam" id="PF00034">
    <property type="entry name" value="Cytochrom_C"/>
    <property type="match status" value="1"/>
</dbReference>
<dbReference type="Pfam" id="PF13442">
    <property type="entry name" value="Cytochrome_CBB3"/>
    <property type="match status" value="1"/>
</dbReference>
<dbReference type="PROSITE" id="PS51007">
    <property type="entry name" value="CYTC"/>
    <property type="match status" value="3"/>
</dbReference>
<evidence type="ECO:0000256" key="4">
    <source>
        <dbReference type="ARBA" id="ARBA00022982"/>
    </source>
</evidence>